<gene>
    <name evidence="2" type="ORF">ZIOFF_066171</name>
</gene>
<dbReference type="SUPFAM" id="SSF54928">
    <property type="entry name" value="RNA-binding domain, RBD"/>
    <property type="match status" value="1"/>
</dbReference>
<feature type="compositionally biased region" description="Gly residues" evidence="1">
    <location>
        <begin position="436"/>
        <end position="447"/>
    </location>
</feature>
<keyword evidence="3" id="KW-1185">Reference proteome</keyword>
<feature type="region of interest" description="Disordered" evidence="1">
    <location>
        <begin position="110"/>
        <end position="129"/>
    </location>
</feature>
<feature type="region of interest" description="Disordered" evidence="1">
    <location>
        <begin position="413"/>
        <end position="447"/>
    </location>
</feature>
<name>A0A8J5F2D4_ZINOF</name>
<dbReference type="AlphaFoldDB" id="A0A8J5F2D4"/>
<organism evidence="2 3">
    <name type="scientific">Zingiber officinale</name>
    <name type="common">Ginger</name>
    <name type="synonym">Amomum zingiber</name>
    <dbReference type="NCBI Taxonomy" id="94328"/>
    <lineage>
        <taxon>Eukaryota</taxon>
        <taxon>Viridiplantae</taxon>
        <taxon>Streptophyta</taxon>
        <taxon>Embryophyta</taxon>
        <taxon>Tracheophyta</taxon>
        <taxon>Spermatophyta</taxon>
        <taxon>Magnoliopsida</taxon>
        <taxon>Liliopsida</taxon>
        <taxon>Zingiberales</taxon>
        <taxon>Zingiberaceae</taxon>
        <taxon>Zingiber</taxon>
    </lineage>
</organism>
<evidence type="ECO:0000256" key="1">
    <source>
        <dbReference type="SAM" id="MobiDB-lite"/>
    </source>
</evidence>
<dbReference type="GO" id="GO:0003676">
    <property type="term" value="F:nucleic acid binding"/>
    <property type="evidence" value="ECO:0007669"/>
    <property type="project" value="InterPro"/>
</dbReference>
<feature type="compositionally biased region" description="Polar residues" evidence="1">
    <location>
        <begin position="420"/>
        <end position="431"/>
    </location>
</feature>
<protein>
    <recommendedName>
        <fullName evidence="4">RRM domain-containing protein</fullName>
    </recommendedName>
</protein>
<proteinExistence type="predicted"/>
<dbReference type="Proteomes" id="UP000734854">
    <property type="component" value="Unassembled WGS sequence"/>
</dbReference>
<evidence type="ECO:0008006" key="4">
    <source>
        <dbReference type="Google" id="ProtNLM"/>
    </source>
</evidence>
<dbReference type="InterPro" id="IPR035979">
    <property type="entry name" value="RBD_domain_sf"/>
</dbReference>
<dbReference type="InterPro" id="IPR012677">
    <property type="entry name" value="Nucleotide-bd_a/b_plait_sf"/>
</dbReference>
<evidence type="ECO:0000313" key="2">
    <source>
        <dbReference type="EMBL" id="KAG6476923.1"/>
    </source>
</evidence>
<dbReference type="EMBL" id="JACMSC010000018">
    <property type="protein sequence ID" value="KAG6476923.1"/>
    <property type="molecule type" value="Genomic_DNA"/>
</dbReference>
<dbReference type="Gene3D" id="3.30.70.330">
    <property type="match status" value="1"/>
</dbReference>
<reference evidence="2 3" key="1">
    <citation type="submission" date="2020-08" db="EMBL/GenBank/DDBJ databases">
        <title>Plant Genome Project.</title>
        <authorList>
            <person name="Zhang R.-G."/>
        </authorList>
    </citation>
    <scope>NUCLEOTIDE SEQUENCE [LARGE SCALE GENOMIC DNA]</scope>
    <source>
        <tissue evidence="2">Rhizome</tissue>
    </source>
</reference>
<accession>A0A8J5F2D4</accession>
<comment type="caution">
    <text evidence="2">The sequence shown here is derived from an EMBL/GenBank/DDBJ whole genome shotgun (WGS) entry which is preliminary data.</text>
</comment>
<evidence type="ECO:0000313" key="3">
    <source>
        <dbReference type="Proteomes" id="UP000734854"/>
    </source>
</evidence>
<sequence length="447" mass="46299">MGGFAPPSNLCSNSGAGHRFRGTMPGSLLEVNIKKAKSCIGGNDGESVAISMPFLQAIVMRNGTKPSLVISVSAAVAKKRKLTSPAAAAKMHAEAGAFEEQASGDVPVTEFQEGQHPSGADSDPQIHDGLSADLDVGVAEVGNGVENAHKGGVDEHDENDRDPASIQKLLEPFPKDHIIELLRDAAVKHPDLLSEIHRIADLDPPIARSSSTASVGTPALRFLLLLFARPVPPPAPQVSDNTQRKIFVSNVGAELDPQKLLQFFSKYGEVEEGPLGLDKKAIDGPKPNKPGFQFHGSGAQHGRLHHGAGRMFGPNLPTSDNPPFFSGVRSLLSSATSAGHLMAPSSSGMGFKQSIQPAGAMASGLNPAFGQALTAWLATHGSGLGLTNIPGNFRSSGVSVNYGMMGGYGSQGHAQGGYGNSSTTQGSSARSQTGHGQTGGLGTYLGR</sequence>